<dbReference type="PANTHER" id="PTHR10091:SF0">
    <property type="entry name" value="GALACTOSE MUTAROTASE"/>
    <property type="match status" value="1"/>
</dbReference>
<proteinExistence type="predicted"/>
<dbReference type="FunFam" id="2.70.98.10:FF:000071">
    <property type="entry name" value="Uncharacterized protein"/>
    <property type="match status" value="1"/>
</dbReference>
<feature type="region of interest" description="Disordered" evidence="1">
    <location>
        <begin position="275"/>
        <end position="294"/>
    </location>
</feature>
<evidence type="ECO:0000313" key="3">
    <source>
        <dbReference type="Proteomes" id="UP000000561"/>
    </source>
</evidence>
<dbReference type="AlphaFoldDB" id="A0A0D1E4Q0"/>
<dbReference type="InterPro" id="IPR008183">
    <property type="entry name" value="Aldose_1/G6P_1-epimerase"/>
</dbReference>
<dbReference type="KEGG" id="uma:UMAG_10248"/>
<name>A0A0D1E4Q0_MYCMD</name>
<organism evidence="2 3">
    <name type="scientific">Mycosarcoma maydis</name>
    <name type="common">Corn smut fungus</name>
    <name type="synonym">Ustilago maydis</name>
    <dbReference type="NCBI Taxonomy" id="5270"/>
    <lineage>
        <taxon>Eukaryota</taxon>
        <taxon>Fungi</taxon>
        <taxon>Dikarya</taxon>
        <taxon>Basidiomycota</taxon>
        <taxon>Ustilaginomycotina</taxon>
        <taxon>Ustilaginomycetes</taxon>
        <taxon>Ustilaginales</taxon>
        <taxon>Ustilaginaceae</taxon>
        <taxon>Mycosarcoma</taxon>
    </lineage>
</organism>
<dbReference type="GO" id="GO:0004034">
    <property type="term" value="F:aldose 1-epimerase activity"/>
    <property type="evidence" value="ECO:0000318"/>
    <property type="project" value="GO_Central"/>
</dbReference>
<dbReference type="GO" id="GO:0033499">
    <property type="term" value="P:galactose catabolic process via UDP-galactose, Leloir pathway"/>
    <property type="evidence" value="ECO:0000318"/>
    <property type="project" value="GO_Central"/>
</dbReference>
<dbReference type="PANTHER" id="PTHR10091">
    <property type="entry name" value="ALDOSE-1-EPIMERASE"/>
    <property type="match status" value="1"/>
</dbReference>
<dbReference type="STRING" id="237631.A0A0D1E4Q0"/>
<dbReference type="Proteomes" id="UP000000561">
    <property type="component" value="Chromosome 3"/>
</dbReference>
<keyword evidence="3" id="KW-1185">Reference proteome</keyword>
<sequence>MAIDPLKPILLAAEGADLKFSVLPYGLTFHSISTEDGEDFIGGPEDPKDHQARGRKFLNPIIGRYANRLPAGKKLKYKYANGKSTQIELPEFSAPGVVLHGGPESDKENKVDSIVQHGPFDKCYWQPLDTQDSKFFADSGFTSTNRPSGKESSLIFAIESPDGDSGFPGQVRVETLLAVIPSSATDSELGKSAGKLLVRYRAALASDGAVEATPFNMTHHWGFNLSASNQKSNEAEKGTVFEHVFQLYPPAGKSISHLELDASQIATGELKPTCGPSESFSTVGQHHWDQQGGKRIGQGMPSTGYDDFYVWGPSAIPQSDDIDKIATSETKRVRLTSESAGRSITFHSNQAGVQLWSAGAMPEHPADPAQSGGLMKEAHRKGCQPASGNFTGAFAAIEFGGPHCGFLEPNLLELGGREEILEKGRIYDHWVVAEAWRR</sequence>
<dbReference type="eggNOG" id="KOG1604">
    <property type="taxonomic scope" value="Eukaryota"/>
</dbReference>
<dbReference type="OrthoDB" id="274691at2759"/>
<dbReference type="EMBL" id="CM003142">
    <property type="protein sequence ID" value="KIS70646.1"/>
    <property type="molecule type" value="Genomic_DNA"/>
</dbReference>
<dbReference type="GO" id="GO:0006006">
    <property type="term" value="P:glucose metabolic process"/>
    <property type="evidence" value="ECO:0000318"/>
    <property type="project" value="GO_Central"/>
</dbReference>
<reference evidence="2 3" key="1">
    <citation type="journal article" date="2006" name="Nature">
        <title>Insights from the genome of the biotrophic fungal plant pathogen Ustilago maydis.</title>
        <authorList>
            <person name="Kamper J."/>
            <person name="Kahmann R."/>
            <person name="Bolker M."/>
            <person name="Ma L.J."/>
            <person name="Brefort T."/>
            <person name="Saville B.J."/>
            <person name="Banuett F."/>
            <person name="Kronstad J.W."/>
            <person name="Gold S.E."/>
            <person name="Muller O."/>
            <person name="Perlin M.H."/>
            <person name="Wosten H.A."/>
            <person name="de Vries R."/>
            <person name="Ruiz-Herrera J."/>
            <person name="Reynaga-Pena C.G."/>
            <person name="Snetselaar K."/>
            <person name="McCann M."/>
            <person name="Perez-Martin J."/>
            <person name="Feldbrugge M."/>
            <person name="Basse C.W."/>
            <person name="Steinberg G."/>
            <person name="Ibeas J.I."/>
            <person name="Holloman W."/>
            <person name="Guzman P."/>
            <person name="Farman M."/>
            <person name="Stajich J.E."/>
            <person name="Sentandreu R."/>
            <person name="Gonzalez-Prieto J.M."/>
            <person name="Kennell J.C."/>
            <person name="Molina L."/>
            <person name="Schirawski J."/>
            <person name="Mendoza-Mendoza A."/>
            <person name="Greilinger D."/>
            <person name="Munch K."/>
            <person name="Rossel N."/>
            <person name="Scherer M."/>
            <person name="Vranes M."/>
            <person name="Ladendorf O."/>
            <person name="Vincon V."/>
            <person name="Fuchs U."/>
            <person name="Sandrock B."/>
            <person name="Meng S."/>
            <person name="Ho E.C."/>
            <person name="Cahill M.J."/>
            <person name="Boyce K.J."/>
            <person name="Klose J."/>
            <person name="Klosterman S.J."/>
            <person name="Deelstra H.J."/>
            <person name="Ortiz-Castellanos L."/>
            <person name="Li W."/>
            <person name="Sanchez-Alonso P."/>
            <person name="Schreier P.H."/>
            <person name="Hauser-Hahn I."/>
            <person name="Vaupel M."/>
            <person name="Koopmann E."/>
            <person name="Friedrich G."/>
            <person name="Voss H."/>
            <person name="Schluter T."/>
            <person name="Margolis J."/>
            <person name="Platt D."/>
            <person name="Swimmer C."/>
            <person name="Gnirke A."/>
            <person name="Chen F."/>
            <person name="Vysotskaia V."/>
            <person name="Mannhaupt G."/>
            <person name="Guldener U."/>
            <person name="Munsterkotter M."/>
            <person name="Haase D."/>
            <person name="Oesterheld M."/>
            <person name="Mewes H.W."/>
            <person name="Mauceli E.W."/>
            <person name="DeCaprio D."/>
            <person name="Wade C.M."/>
            <person name="Butler J."/>
            <person name="Young S."/>
            <person name="Jaffe D.B."/>
            <person name="Calvo S."/>
            <person name="Nusbaum C."/>
            <person name="Galagan J."/>
            <person name="Birren B.W."/>
        </authorList>
    </citation>
    <scope>NUCLEOTIDE SEQUENCE [LARGE SCALE GENOMIC DNA]</scope>
    <source>
        <strain evidence="3">DSM 14603 / FGSC 9021 / UM521</strain>
    </source>
</reference>
<dbReference type="InterPro" id="IPR011013">
    <property type="entry name" value="Gal_mutarotase_sf_dom"/>
</dbReference>
<dbReference type="VEuPathDB" id="FungiDB:UMAG_10248"/>
<dbReference type="GeneID" id="23566303"/>
<dbReference type="InterPro" id="IPR014718">
    <property type="entry name" value="GH-type_carb-bd"/>
</dbReference>
<dbReference type="RefSeq" id="XP_011387947.1">
    <property type="nucleotide sequence ID" value="XM_011389645.1"/>
</dbReference>
<dbReference type="Gene3D" id="2.70.98.10">
    <property type="match status" value="1"/>
</dbReference>
<gene>
    <name evidence="2" type="ORF">UMAG_10248</name>
</gene>
<accession>A0A0D1E4Q0</accession>
<dbReference type="InParanoid" id="A0A0D1E4Q0"/>
<dbReference type="Pfam" id="PF01263">
    <property type="entry name" value="Aldose_epim"/>
    <property type="match status" value="1"/>
</dbReference>
<protein>
    <recommendedName>
        <fullName evidence="4">Aldose 1-epimerase</fullName>
    </recommendedName>
</protein>
<dbReference type="SUPFAM" id="SSF74650">
    <property type="entry name" value="Galactose mutarotase-like"/>
    <property type="match status" value="1"/>
</dbReference>
<evidence type="ECO:0000256" key="1">
    <source>
        <dbReference type="SAM" id="MobiDB-lite"/>
    </source>
</evidence>
<evidence type="ECO:0000313" key="2">
    <source>
        <dbReference type="EMBL" id="KIS70646.1"/>
    </source>
</evidence>
<evidence type="ECO:0008006" key="4">
    <source>
        <dbReference type="Google" id="ProtNLM"/>
    </source>
</evidence>
<dbReference type="GO" id="GO:0030246">
    <property type="term" value="F:carbohydrate binding"/>
    <property type="evidence" value="ECO:0007669"/>
    <property type="project" value="InterPro"/>
</dbReference>